<dbReference type="PRINTS" id="PR00722">
    <property type="entry name" value="CHYMOTRYPSIN"/>
</dbReference>
<dbReference type="PROSITE" id="PS00135">
    <property type="entry name" value="TRYPSIN_SER"/>
    <property type="match status" value="1"/>
</dbReference>
<comment type="caution">
    <text evidence="6">The sequence shown here is derived from an EMBL/GenBank/DDBJ whole genome shotgun (WGS) entry which is preliminary data.</text>
</comment>
<evidence type="ECO:0000256" key="4">
    <source>
        <dbReference type="SAM" id="SignalP"/>
    </source>
</evidence>
<keyword evidence="7" id="KW-1185">Reference proteome</keyword>
<dbReference type="PROSITE" id="PS50240">
    <property type="entry name" value="TRYPSIN_DOM"/>
    <property type="match status" value="1"/>
</dbReference>
<name>A0A8J3FUW4_9PSEU</name>
<dbReference type="PROSITE" id="PS00134">
    <property type="entry name" value="TRYPSIN_HIS"/>
    <property type="match status" value="1"/>
</dbReference>
<dbReference type="InterPro" id="IPR009003">
    <property type="entry name" value="Peptidase_S1_PA"/>
</dbReference>
<dbReference type="InterPro" id="IPR043504">
    <property type="entry name" value="Peptidase_S1_PA_chymotrypsin"/>
</dbReference>
<keyword evidence="3" id="KW-0378">Hydrolase</keyword>
<dbReference type="RefSeq" id="WP_229685955.1">
    <property type="nucleotide sequence ID" value="NZ_BMMK01000002.1"/>
</dbReference>
<dbReference type="SMART" id="SM00020">
    <property type="entry name" value="Tryp_SPc"/>
    <property type="match status" value="1"/>
</dbReference>
<dbReference type="FunFam" id="2.40.10.10:FF:000068">
    <property type="entry name" value="transmembrane protease serine 2"/>
    <property type="match status" value="1"/>
</dbReference>
<dbReference type="InterPro" id="IPR001254">
    <property type="entry name" value="Trypsin_dom"/>
</dbReference>
<dbReference type="Proteomes" id="UP000637578">
    <property type="component" value="Unassembled WGS sequence"/>
</dbReference>
<dbReference type="AlphaFoldDB" id="A0A8J3FUW4"/>
<evidence type="ECO:0000259" key="5">
    <source>
        <dbReference type="PROSITE" id="PS50240"/>
    </source>
</evidence>
<keyword evidence="2" id="KW-1015">Disulfide bond</keyword>
<keyword evidence="3" id="KW-0720">Serine protease</keyword>
<gene>
    <name evidence="6" type="ORF">GCM10012275_07330</name>
</gene>
<dbReference type="GO" id="GO:0004252">
    <property type="term" value="F:serine-type endopeptidase activity"/>
    <property type="evidence" value="ECO:0007669"/>
    <property type="project" value="InterPro"/>
</dbReference>
<keyword evidence="4" id="KW-0732">Signal</keyword>
<dbReference type="PANTHER" id="PTHR24276:SF98">
    <property type="entry name" value="FI18310P1-RELATED"/>
    <property type="match status" value="1"/>
</dbReference>
<dbReference type="InterPro" id="IPR018114">
    <property type="entry name" value="TRYPSIN_HIS"/>
</dbReference>
<feature type="chain" id="PRO_5035297225" evidence="4">
    <location>
        <begin position="28"/>
        <end position="263"/>
    </location>
</feature>
<dbReference type="EMBL" id="BMMK01000002">
    <property type="protein sequence ID" value="GGM38978.1"/>
    <property type="molecule type" value="Genomic_DNA"/>
</dbReference>
<protein>
    <submittedName>
        <fullName evidence="6">Serine protease</fullName>
    </submittedName>
</protein>
<evidence type="ECO:0000313" key="6">
    <source>
        <dbReference type="EMBL" id="GGM38978.1"/>
    </source>
</evidence>
<dbReference type="SUPFAM" id="SSF50494">
    <property type="entry name" value="Trypsin-like serine proteases"/>
    <property type="match status" value="1"/>
</dbReference>
<dbReference type="CDD" id="cd00190">
    <property type="entry name" value="Tryp_SPc"/>
    <property type="match status" value="1"/>
</dbReference>
<dbReference type="InterPro" id="IPR050430">
    <property type="entry name" value="Peptidase_S1"/>
</dbReference>
<reference evidence="6" key="2">
    <citation type="submission" date="2020-09" db="EMBL/GenBank/DDBJ databases">
        <authorList>
            <person name="Sun Q."/>
            <person name="Zhou Y."/>
        </authorList>
    </citation>
    <scope>NUCLEOTIDE SEQUENCE</scope>
    <source>
        <strain evidence="6">CGMCC 4.5737</strain>
    </source>
</reference>
<evidence type="ECO:0000256" key="3">
    <source>
        <dbReference type="RuleBase" id="RU363034"/>
    </source>
</evidence>
<reference evidence="6" key="1">
    <citation type="journal article" date="2014" name="Int. J. Syst. Evol. Microbiol.">
        <title>Complete genome sequence of Corynebacterium casei LMG S-19264T (=DSM 44701T), isolated from a smear-ripened cheese.</title>
        <authorList>
            <consortium name="US DOE Joint Genome Institute (JGI-PGF)"/>
            <person name="Walter F."/>
            <person name="Albersmeier A."/>
            <person name="Kalinowski J."/>
            <person name="Ruckert C."/>
        </authorList>
    </citation>
    <scope>NUCLEOTIDE SEQUENCE</scope>
    <source>
        <strain evidence="6">CGMCC 4.5737</strain>
    </source>
</reference>
<dbReference type="Gene3D" id="2.40.10.10">
    <property type="entry name" value="Trypsin-like serine proteases"/>
    <property type="match status" value="1"/>
</dbReference>
<accession>A0A8J3FUW4</accession>
<comment type="similarity">
    <text evidence="1">Belongs to the peptidase S1 family.</text>
</comment>
<evidence type="ECO:0000256" key="1">
    <source>
        <dbReference type="ARBA" id="ARBA00007664"/>
    </source>
</evidence>
<dbReference type="InterPro" id="IPR001314">
    <property type="entry name" value="Peptidase_S1A"/>
</dbReference>
<dbReference type="FunFam" id="2.40.10.10:FF:000002">
    <property type="entry name" value="Transmembrane protease serine"/>
    <property type="match status" value="1"/>
</dbReference>
<dbReference type="PANTHER" id="PTHR24276">
    <property type="entry name" value="POLYSERASE-RELATED"/>
    <property type="match status" value="1"/>
</dbReference>
<proteinExistence type="inferred from homology"/>
<dbReference type="Pfam" id="PF00089">
    <property type="entry name" value="Trypsin"/>
    <property type="match status" value="1"/>
</dbReference>
<feature type="signal peptide" evidence="4">
    <location>
        <begin position="1"/>
        <end position="27"/>
    </location>
</feature>
<evidence type="ECO:0000313" key="7">
    <source>
        <dbReference type="Proteomes" id="UP000637578"/>
    </source>
</evidence>
<keyword evidence="3 6" id="KW-0645">Protease</keyword>
<dbReference type="InterPro" id="IPR033116">
    <property type="entry name" value="TRYPSIN_SER"/>
</dbReference>
<sequence>MRTTRFRRRGWVMAALVTLLVTPAAHAHEDDHTGRIVGGKDVNIVDHPWVVALAHSGYPYCGGILVRPTKVVTAAHCVRDARLPSLQVISGRTDLLDDKTGTVSTVKERWVHPGFTSVINGDDVAVLTLDAALAGPPLPVVVDDRPYRPGTMAAVLGWGRTSEDGPTSPRQLRMATLPVIEDESCAKSYKEFKRERMVCAGYPQGGVDTCQGDSGGPLIVGIVLVGVTSWGEGCARPGKPGVYTRLLAYRDLIAKQLQPGHAG</sequence>
<evidence type="ECO:0000256" key="2">
    <source>
        <dbReference type="ARBA" id="ARBA00023157"/>
    </source>
</evidence>
<dbReference type="GO" id="GO:0006508">
    <property type="term" value="P:proteolysis"/>
    <property type="evidence" value="ECO:0007669"/>
    <property type="project" value="UniProtKB-KW"/>
</dbReference>
<feature type="domain" description="Peptidase S1" evidence="5">
    <location>
        <begin position="36"/>
        <end position="258"/>
    </location>
</feature>
<organism evidence="6 7">
    <name type="scientific">Longimycelium tulufanense</name>
    <dbReference type="NCBI Taxonomy" id="907463"/>
    <lineage>
        <taxon>Bacteria</taxon>
        <taxon>Bacillati</taxon>
        <taxon>Actinomycetota</taxon>
        <taxon>Actinomycetes</taxon>
        <taxon>Pseudonocardiales</taxon>
        <taxon>Pseudonocardiaceae</taxon>
        <taxon>Longimycelium</taxon>
    </lineage>
</organism>